<dbReference type="PANTHER" id="PTHR15653">
    <property type="entry name" value="STRIATIN"/>
    <property type="match status" value="1"/>
</dbReference>
<dbReference type="InterPro" id="IPR020472">
    <property type="entry name" value="WD40_PAC1"/>
</dbReference>
<dbReference type="STRING" id="50990.A0A4Y7QJE5"/>
<feature type="region of interest" description="Disordered" evidence="8">
    <location>
        <begin position="122"/>
        <end position="227"/>
    </location>
</feature>
<feature type="repeat" description="WD" evidence="6">
    <location>
        <begin position="467"/>
        <end position="508"/>
    </location>
</feature>
<feature type="compositionally biased region" description="Low complexity" evidence="8">
    <location>
        <begin position="1"/>
        <end position="33"/>
    </location>
</feature>
<sequence>MLGSLQGLQQQQQNQNIQQQQQQQQQQQGNPNQNIPPPPPPPPLNGQDLNLSNILHFLQSEWRRYERERNEWEIERAEMRARIALLEGERRSFENTRIDLMRRIKMLEFALRMERSKQLIQAPAASMQPSKSNALQSQSNALSQKDETGSHKEGSTGSSPRSEDVPLPPENRISITSLSALPNGTSVGGQSSRPHTWAGSNWQGAPNGVAPMGALGKPPPGRDPKSRARSRDYLKQCLQEISYLTSPQAMNPLPNRPLLNPALPLVPNVPAFEQIAYNGRPRKLVPDVGKEFPSINGLNLMSTGGPSNAPPAGGSQMPMIERDARMNSTGVISLHQPHPGQQPGPGQAGGFHMQPSPIGQSTSSGQPPQMGKDKDGDELPEPQLSTAIYRPDSAGEWKEMLRMSNEAAERARLERLSQSSRVLETSSWDSQTSEEEEVKEEDPEVEDEEAGIIGENDGKVWKPRRTLRNHLDAVRALAFHPTEMCLATGSDDCTVKIWRMDVAGLASTVTRATTEVEPQLTLRGHTSAITRLVHSPSKRVLFSASLDSSIRVWALPSPSHTTYAPYDSTRARGELVGHTDAVWDLALLRDETMLVSCGSDGTVKVWDVSGPPGHAALKLSWGYAGLDADEEEGSSPQETPGATALEAIKSDLKKVAVAYQNGLIKLFDIDSGKELSRLQGDSSQDGAPPSQANAVVSHPTMPILVTGHEDKHIRLFDIVTGQCTHSMVAHLDAVTSLSLDVAGFSLVSGSHDCSVRFWDLLGTRACIQEITSHREKAQEGVLDVEFHPSLPFMASAGADGVVKLYASSS</sequence>
<evidence type="ECO:0000256" key="7">
    <source>
        <dbReference type="SAM" id="Coils"/>
    </source>
</evidence>
<keyword evidence="3" id="KW-0677">Repeat</keyword>
<dbReference type="AlphaFoldDB" id="A0A4Y7QJE5"/>
<feature type="region of interest" description="Disordered" evidence="8">
    <location>
        <begin position="1"/>
        <end position="49"/>
    </location>
</feature>
<name>A0A4Y7QJE5_9AGAM</name>
<dbReference type="OrthoDB" id="727118at2759"/>
<reference evidence="10 11" key="1">
    <citation type="submission" date="2018-06" db="EMBL/GenBank/DDBJ databases">
        <title>A transcriptomic atlas of mushroom development highlights an independent origin of complex multicellularity.</title>
        <authorList>
            <consortium name="DOE Joint Genome Institute"/>
            <person name="Krizsan K."/>
            <person name="Almasi E."/>
            <person name="Merenyi Z."/>
            <person name="Sahu N."/>
            <person name="Viragh M."/>
            <person name="Koszo T."/>
            <person name="Mondo S."/>
            <person name="Kiss B."/>
            <person name="Balint B."/>
            <person name="Kues U."/>
            <person name="Barry K."/>
            <person name="Hegedus J.C."/>
            <person name="Henrissat B."/>
            <person name="Johnson J."/>
            <person name="Lipzen A."/>
            <person name="Ohm R."/>
            <person name="Nagy I."/>
            <person name="Pangilinan J."/>
            <person name="Yan J."/>
            <person name="Xiong Y."/>
            <person name="Grigoriev I.V."/>
            <person name="Hibbett D.S."/>
            <person name="Nagy L.G."/>
        </authorList>
    </citation>
    <scope>NUCLEOTIDE SEQUENCE [LARGE SCALE GENOMIC DNA]</scope>
    <source>
        <strain evidence="10 11">SZMC22713</strain>
    </source>
</reference>
<evidence type="ECO:0000256" key="2">
    <source>
        <dbReference type="ARBA" id="ARBA00022574"/>
    </source>
</evidence>
<dbReference type="VEuPathDB" id="FungiDB:BD410DRAFT_782298"/>
<evidence type="ECO:0000256" key="5">
    <source>
        <dbReference type="ARBA" id="ARBA00023054"/>
    </source>
</evidence>
<evidence type="ECO:0000256" key="8">
    <source>
        <dbReference type="SAM" id="MobiDB-lite"/>
    </source>
</evidence>
<dbReference type="EMBL" id="ML170159">
    <property type="protein sequence ID" value="TDL27222.1"/>
    <property type="molecule type" value="Genomic_DNA"/>
</dbReference>
<feature type="compositionally biased region" description="Polar residues" evidence="8">
    <location>
        <begin position="416"/>
        <end position="431"/>
    </location>
</feature>
<evidence type="ECO:0000256" key="4">
    <source>
        <dbReference type="ARBA" id="ARBA00022860"/>
    </source>
</evidence>
<feature type="region of interest" description="Disordered" evidence="8">
    <location>
        <begin position="331"/>
        <end position="392"/>
    </location>
</feature>
<feature type="compositionally biased region" description="Polar residues" evidence="8">
    <location>
        <begin position="173"/>
        <end position="204"/>
    </location>
</feature>
<dbReference type="PROSITE" id="PS00678">
    <property type="entry name" value="WD_REPEATS_1"/>
    <property type="match status" value="2"/>
</dbReference>
<dbReference type="CDD" id="cd00200">
    <property type="entry name" value="WD40"/>
    <property type="match status" value="1"/>
</dbReference>
<keyword evidence="5 7" id="KW-0175">Coiled coil</keyword>
<dbReference type="InterPro" id="IPR013258">
    <property type="entry name" value="Striatin_N"/>
</dbReference>
<dbReference type="Pfam" id="PF08232">
    <property type="entry name" value="Striatin"/>
    <property type="match status" value="1"/>
</dbReference>
<feature type="repeat" description="WD" evidence="6">
    <location>
        <begin position="727"/>
        <end position="760"/>
    </location>
</feature>
<evidence type="ECO:0000256" key="3">
    <source>
        <dbReference type="ARBA" id="ARBA00022737"/>
    </source>
</evidence>
<feature type="compositionally biased region" description="Polar residues" evidence="8">
    <location>
        <begin position="357"/>
        <end position="367"/>
    </location>
</feature>
<comment type="similarity">
    <text evidence="1">Belongs to the WD repeat striatin family.</text>
</comment>
<feature type="region of interest" description="Disordered" evidence="8">
    <location>
        <begin position="414"/>
        <end position="449"/>
    </location>
</feature>
<gene>
    <name evidence="10" type="ORF">BD410DRAFT_782298</name>
</gene>
<evidence type="ECO:0000313" key="11">
    <source>
        <dbReference type="Proteomes" id="UP000294933"/>
    </source>
</evidence>
<dbReference type="Pfam" id="PF00400">
    <property type="entry name" value="WD40"/>
    <property type="match status" value="5"/>
</dbReference>
<dbReference type="InterPro" id="IPR001680">
    <property type="entry name" value="WD40_rpt"/>
</dbReference>
<feature type="domain" description="Striatin N-terminal" evidence="9">
    <location>
        <begin position="50"/>
        <end position="248"/>
    </location>
</feature>
<protein>
    <submittedName>
        <fullName evidence="10">WD40 repeat-like protein</fullName>
    </submittedName>
</protein>
<evidence type="ECO:0000313" key="10">
    <source>
        <dbReference type="EMBL" id="TDL27222.1"/>
    </source>
</evidence>
<dbReference type="PROSITE" id="PS50294">
    <property type="entry name" value="WD_REPEATS_REGION"/>
    <property type="match status" value="4"/>
</dbReference>
<accession>A0A4Y7QJE5</accession>
<dbReference type="GO" id="GO:0005516">
    <property type="term" value="F:calmodulin binding"/>
    <property type="evidence" value="ECO:0007669"/>
    <property type="project" value="UniProtKB-KW"/>
</dbReference>
<evidence type="ECO:0000256" key="1">
    <source>
        <dbReference type="ARBA" id="ARBA00009616"/>
    </source>
</evidence>
<feature type="compositionally biased region" description="Low complexity" evidence="8">
    <location>
        <begin position="335"/>
        <end position="345"/>
    </location>
</feature>
<feature type="compositionally biased region" description="Pro residues" evidence="8">
    <location>
        <begin position="34"/>
        <end position="44"/>
    </location>
</feature>
<evidence type="ECO:0000256" key="6">
    <source>
        <dbReference type="PROSITE-ProRule" id="PRU00221"/>
    </source>
</evidence>
<proteinExistence type="inferred from homology"/>
<feature type="coiled-coil region" evidence="7">
    <location>
        <begin position="55"/>
        <end position="96"/>
    </location>
</feature>
<feature type="repeat" description="WD" evidence="6">
    <location>
        <begin position="575"/>
        <end position="609"/>
    </location>
</feature>
<keyword evidence="2 6" id="KW-0853">WD repeat</keyword>
<feature type="repeat" description="WD" evidence="6">
    <location>
        <begin position="522"/>
        <end position="563"/>
    </location>
</feature>
<dbReference type="Proteomes" id="UP000294933">
    <property type="component" value="Unassembled WGS sequence"/>
</dbReference>
<evidence type="ECO:0000259" key="9">
    <source>
        <dbReference type="Pfam" id="PF08232"/>
    </source>
</evidence>
<dbReference type="PROSITE" id="PS50082">
    <property type="entry name" value="WD_REPEATS_2"/>
    <property type="match status" value="4"/>
</dbReference>
<feature type="compositionally biased region" description="Polar residues" evidence="8">
    <location>
        <begin position="127"/>
        <end position="143"/>
    </location>
</feature>
<dbReference type="Gene3D" id="1.20.5.300">
    <property type="match status" value="1"/>
</dbReference>
<dbReference type="InterPro" id="IPR051488">
    <property type="entry name" value="WD_repeat_striatin"/>
</dbReference>
<dbReference type="SMART" id="SM00320">
    <property type="entry name" value="WD40"/>
    <property type="match status" value="6"/>
</dbReference>
<dbReference type="SUPFAM" id="SSF50978">
    <property type="entry name" value="WD40 repeat-like"/>
    <property type="match status" value="1"/>
</dbReference>
<keyword evidence="4" id="KW-0112">Calmodulin-binding</keyword>
<feature type="compositionally biased region" description="Basic and acidic residues" evidence="8">
    <location>
        <begin position="144"/>
        <end position="154"/>
    </location>
</feature>
<keyword evidence="11" id="KW-1185">Reference proteome</keyword>
<feature type="compositionally biased region" description="Acidic residues" evidence="8">
    <location>
        <begin position="432"/>
        <end position="449"/>
    </location>
</feature>
<dbReference type="InterPro" id="IPR015943">
    <property type="entry name" value="WD40/YVTN_repeat-like_dom_sf"/>
</dbReference>
<dbReference type="PRINTS" id="PR00320">
    <property type="entry name" value="GPROTEINBRPT"/>
</dbReference>
<organism evidence="10 11">
    <name type="scientific">Rickenella mellea</name>
    <dbReference type="NCBI Taxonomy" id="50990"/>
    <lineage>
        <taxon>Eukaryota</taxon>
        <taxon>Fungi</taxon>
        <taxon>Dikarya</taxon>
        <taxon>Basidiomycota</taxon>
        <taxon>Agaricomycotina</taxon>
        <taxon>Agaricomycetes</taxon>
        <taxon>Hymenochaetales</taxon>
        <taxon>Rickenellaceae</taxon>
        <taxon>Rickenella</taxon>
    </lineage>
</organism>
<dbReference type="Gene3D" id="2.130.10.10">
    <property type="entry name" value="YVTN repeat-like/Quinoprotein amine dehydrogenase"/>
    <property type="match status" value="2"/>
</dbReference>
<dbReference type="PANTHER" id="PTHR15653:SF0">
    <property type="entry name" value="CONNECTOR OF KINASE TO AP-1, ISOFORM E"/>
    <property type="match status" value="1"/>
</dbReference>
<dbReference type="InterPro" id="IPR036322">
    <property type="entry name" value="WD40_repeat_dom_sf"/>
</dbReference>
<dbReference type="InterPro" id="IPR019775">
    <property type="entry name" value="WD40_repeat_CS"/>
</dbReference>